<evidence type="ECO:0000313" key="2">
    <source>
        <dbReference type="EMBL" id="GGJ73592.1"/>
    </source>
</evidence>
<dbReference type="Proteomes" id="UP000606115">
    <property type="component" value="Unassembled WGS sequence"/>
</dbReference>
<protein>
    <recommendedName>
        <fullName evidence="4">Centromere-binding protein ParB C-terminal domain-containing protein</fullName>
    </recommendedName>
</protein>
<feature type="region of interest" description="Disordered" evidence="1">
    <location>
        <begin position="1"/>
        <end position="121"/>
    </location>
</feature>
<sequence length="179" mass="19428">MTSTPTPGRGGDAGSALGRLKKNRGLSKAAGRSVVSEMSAPEDEQQAAAATPDSAQQAPAGQIQQSIAPVQQTPVQQVAPEPEHVSQSEPQPAVVKPSEDPTPKSKSRRKMSLAPTDDEHDRIRQTFMATRHIHRYASLNDFLRACVLQEVTSLEDEHNGGQAYVWEEAEIPKGRPLRF</sequence>
<keyword evidence="3" id="KW-1185">Reference proteome</keyword>
<evidence type="ECO:0000256" key="1">
    <source>
        <dbReference type="SAM" id="MobiDB-lite"/>
    </source>
</evidence>
<proteinExistence type="predicted"/>
<feature type="compositionally biased region" description="Low complexity" evidence="1">
    <location>
        <begin position="46"/>
        <end position="60"/>
    </location>
</feature>
<evidence type="ECO:0008006" key="4">
    <source>
        <dbReference type="Google" id="ProtNLM"/>
    </source>
</evidence>
<gene>
    <name evidence="2" type="ORF">GCM10007173_35700</name>
</gene>
<dbReference type="Gene3D" id="6.10.180.30">
    <property type="match status" value="1"/>
</dbReference>
<evidence type="ECO:0000313" key="3">
    <source>
        <dbReference type="Proteomes" id="UP000606115"/>
    </source>
</evidence>
<dbReference type="EMBL" id="BMKX01000013">
    <property type="protein sequence ID" value="GGJ73592.1"/>
    <property type="molecule type" value="Genomic_DNA"/>
</dbReference>
<dbReference type="RefSeq" id="WP_188687394.1">
    <property type="nucleotide sequence ID" value="NZ_BMKX01000013.1"/>
</dbReference>
<comment type="caution">
    <text evidence="2">The sequence shown here is derived from an EMBL/GenBank/DDBJ whole genome shotgun (WGS) entry which is preliminary data.</text>
</comment>
<feature type="compositionally biased region" description="Low complexity" evidence="1">
    <location>
        <begin position="68"/>
        <end position="80"/>
    </location>
</feature>
<accession>A0ABQ2DUN5</accession>
<reference evidence="3" key="1">
    <citation type="journal article" date="2019" name="Int. J. Syst. Evol. Microbiol.">
        <title>The Global Catalogue of Microorganisms (GCM) 10K type strain sequencing project: providing services to taxonomists for standard genome sequencing and annotation.</title>
        <authorList>
            <consortium name="The Broad Institute Genomics Platform"/>
            <consortium name="The Broad Institute Genome Sequencing Center for Infectious Disease"/>
            <person name="Wu L."/>
            <person name="Ma J."/>
        </authorList>
    </citation>
    <scope>NUCLEOTIDE SEQUENCE [LARGE SCALE GENOMIC DNA]</scope>
    <source>
        <strain evidence="3">CGMCC 1.3685</strain>
    </source>
</reference>
<name>A0ABQ2DUN5_9MICC</name>
<dbReference type="GeneID" id="303305898"/>
<organism evidence="2 3">
    <name type="scientific">Glutamicibacter ardleyensis</name>
    <dbReference type="NCBI Taxonomy" id="225894"/>
    <lineage>
        <taxon>Bacteria</taxon>
        <taxon>Bacillati</taxon>
        <taxon>Actinomycetota</taxon>
        <taxon>Actinomycetes</taxon>
        <taxon>Micrococcales</taxon>
        <taxon>Micrococcaceae</taxon>
        <taxon>Glutamicibacter</taxon>
    </lineage>
</organism>